<accession>A0ACB9DLU3</accession>
<evidence type="ECO:0000313" key="2">
    <source>
        <dbReference type="Proteomes" id="UP001055879"/>
    </source>
</evidence>
<evidence type="ECO:0000313" key="1">
    <source>
        <dbReference type="EMBL" id="KAI3747644.1"/>
    </source>
</evidence>
<comment type="caution">
    <text evidence="1">The sequence shown here is derived from an EMBL/GenBank/DDBJ whole genome shotgun (WGS) entry which is preliminary data.</text>
</comment>
<organism evidence="1 2">
    <name type="scientific">Arctium lappa</name>
    <name type="common">Greater burdock</name>
    <name type="synonym">Lappa major</name>
    <dbReference type="NCBI Taxonomy" id="4217"/>
    <lineage>
        <taxon>Eukaryota</taxon>
        <taxon>Viridiplantae</taxon>
        <taxon>Streptophyta</taxon>
        <taxon>Embryophyta</taxon>
        <taxon>Tracheophyta</taxon>
        <taxon>Spermatophyta</taxon>
        <taxon>Magnoliopsida</taxon>
        <taxon>eudicotyledons</taxon>
        <taxon>Gunneridae</taxon>
        <taxon>Pentapetalae</taxon>
        <taxon>asterids</taxon>
        <taxon>campanulids</taxon>
        <taxon>Asterales</taxon>
        <taxon>Asteraceae</taxon>
        <taxon>Carduoideae</taxon>
        <taxon>Cardueae</taxon>
        <taxon>Arctiinae</taxon>
        <taxon>Arctium</taxon>
    </lineage>
</organism>
<sequence>MGHLNYTRVRRRCYGTRGFRLNLKRFSVQRLRAKFFNFFKILMRIWRSSSYGKRTSMSWSKLSIGSSRRHLVAKDNSDRVDICRLESFKRTNSFYTEAIADCLEFIKRSLVSSDDKSETYVIAKI</sequence>
<dbReference type="EMBL" id="CM042049">
    <property type="protein sequence ID" value="KAI3747644.1"/>
    <property type="molecule type" value="Genomic_DNA"/>
</dbReference>
<reference evidence="2" key="1">
    <citation type="journal article" date="2022" name="Mol. Ecol. Resour.">
        <title>The genomes of chicory, endive, great burdock and yacon provide insights into Asteraceae palaeo-polyploidization history and plant inulin production.</title>
        <authorList>
            <person name="Fan W."/>
            <person name="Wang S."/>
            <person name="Wang H."/>
            <person name="Wang A."/>
            <person name="Jiang F."/>
            <person name="Liu H."/>
            <person name="Zhao H."/>
            <person name="Xu D."/>
            <person name="Zhang Y."/>
        </authorList>
    </citation>
    <scope>NUCLEOTIDE SEQUENCE [LARGE SCALE GENOMIC DNA]</scope>
    <source>
        <strain evidence="2">cv. Niubang</strain>
    </source>
</reference>
<gene>
    <name evidence="1" type="ORF">L6452_10197</name>
</gene>
<protein>
    <submittedName>
        <fullName evidence="1">Uncharacterized protein</fullName>
    </submittedName>
</protein>
<dbReference type="Proteomes" id="UP001055879">
    <property type="component" value="Linkage Group LG03"/>
</dbReference>
<reference evidence="1 2" key="2">
    <citation type="journal article" date="2022" name="Mol. Ecol. Resour.">
        <title>The genomes of chicory, endive, great burdock and yacon provide insights into Asteraceae paleo-polyploidization history and plant inulin production.</title>
        <authorList>
            <person name="Fan W."/>
            <person name="Wang S."/>
            <person name="Wang H."/>
            <person name="Wang A."/>
            <person name="Jiang F."/>
            <person name="Liu H."/>
            <person name="Zhao H."/>
            <person name="Xu D."/>
            <person name="Zhang Y."/>
        </authorList>
    </citation>
    <scope>NUCLEOTIDE SEQUENCE [LARGE SCALE GENOMIC DNA]</scope>
    <source>
        <strain evidence="2">cv. Niubang</strain>
    </source>
</reference>
<keyword evidence="2" id="KW-1185">Reference proteome</keyword>
<name>A0ACB9DLU3_ARCLA</name>
<proteinExistence type="predicted"/>